<dbReference type="EMBL" id="BK015835">
    <property type="protein sequence ID" value="DAE27370.1"/>
    <property type="molecule type" value="Genomic_DNA"/>
</dbReference>
<organism evidence="2">
    <name type="scientific">virus sp. ct8MV80</name>
    <dbReference type="NCBI Taxonomy" id="2826793"/>
    <lineage>
        <taxon>Viruses</taxon>
    </lineage>
</organism>
<feature type="region of interest" description="Disordered" evidence="1">
    <location>
        <begin position="209"/>
        <end position="243"/>
    </location>
</feature>
<evidence type="ECO:0000313" key="2">
    <source>
        <dbReference type="EMBL" id="DAE27370.1"/>
    </source>
</evidence>
<evidence type="ECO:0000256" key="1">
    <source>
        <dbReference type="SAM" id="MobiDB-lite"/>
    </source>
</evidence>
<name>A0A8S5R8A7_9VIRU</name>
<proteinExistence type="predicted"/>
<feature type="compositionally biased region" description="Basic residues" evidence="1">
    <location>
        <begin position="232"/>
        <end position="243"/>
    </location>
</feature>
<sequence length="243" mass="26844">MTCIVGFTDKKNNVTWIGADSLGSNGYTQDVESNPKVFRNTTLKNVVMGSTSTFRHIDLLKYSKTLFPEIDKYKIPSGETKVNHEYMVTTFVPNIITLFENGIKDSGDKGGNFLVGIDGKLYEIQNDYSVLEPLAGYSAVGCGEVTAKGSLYATTKYMQDFTPEQHILTALEAAEKNCCGVQRPFVILNTKNEDIIIVGLDGKREIIKKDNNNNSSSTSSENNISSSLSTSNKKKSSKRHRSR</sequence>
<accession>A0A8S5R8A7</accession>
<dbReference type="SUPFAM" id="SSF56235">
    <property type="entry name" value="N-terminal nucleophile aminohydrolases (Ntn hydrolases)"/>
    <property type="match status" value="1"/>
</dbReference>
<protein>
    <submittedName>
        <fullName evidence="2">Proteasome subunit alpha type-2</fullName>
    </submittedName>
</protein>
<dbReference type="GO" id="GO:0000502">
    <property type="term" value="C:proteasome complex"/>
    <property type="evidence" value="ECO:0007669"/>
    <property type="project" value="UniProtKB-KW"/>
</dbReference>
<feature type="compositionally biased region" description="Low complexity" evidence="1">
    <location>
        <begin position="212"/>
        <end position="231"/>
    </location>
</feature>
<keyword evidence="2" id="KW-0647">Proteasome</keyword>
<dbReference type="Gene3D" id="3.60.20.10">
    <property type="entry name" value="Glutamine Phosphoribosylpyrophosphate, subunit 1, domain 1"/>
    <property type="match status" value="1"/>
</dbReference>
<dbReference type="InterPro" id="IPR029055">
    <property type="entry name" value="Ntn_hydrolases_N"/>
</dbReference>
<reference evidence="2" key="1">
    <citation type="journal article" date="2021" name="Proc. Natl. Acad. Sci. U.S.A.">
        <title>A Catalog of Tens of Thousands of Viruses from Human Metagenomes Reveals Hidden Associations with Chronic Diseases.</title>
        <authorList>
            <person name="Tisza M.J."/>
            <person name="Buck C.B."/>
        </authorList>
    </citation>
    <scope>NUCLEOTIDE SEQUENCE</scope>
    <source>
        <strain evidence="2">Ct8MV80</strain>
    </source>
</reference>